<dbReference type="PANTHER" id="PTHR45527:SF1">
    <property type="entry name" value="FATTY ACID SYNTHASE"/>
    <property type="match status" value="1"/>
</dbReference>
<dbReference type="InterPro" id="IPR009081">
    <property type="entry name" value="PP-bd_ACP"/>
</dbReference>
<dbReference type="PROSITE" id="PS50075">
    <property type="entry name" value="CARRIER"/>
    <property type="match status" value="1"/>
</dbReference>
<sequence length="336" mass="37518">SQFDCLNHLGKPINNTRLYALDSSGQLSPINSPGELYIGGAGLARGYLNQPALTKEKFIDNPFATEADKAKGYTRLYKTGDLVRWLPDGNLEYLGRNDNQVKVRGFRIELGEIESVLSQQPNIQQAVVIAKEKEGSQYLAAYFVSNVKVDVEQLRKNLAQQLPDHMVPTTFTVIDSIPVTINGKLDKKALPEPELINRDNYTAPRNELEEKLCAIWQNVLGLEQVGIHDNFFRIGGNSITAIKLTSLSRKELLVDIPLPLLFEQKTIAGIASKLDQQTMTVIPKAEVCQYPLSFAQERLLFIERFESGTDAYHIPHLVQLNKTVNLVALEAAFNVV</sequence>
<dbReference type="InterPro" id="IPR025110">
    <property type="entry name" value="AMP-bd_C"/>
</dbReference>
<name>A0ABT9I600_9GAMM</name>
<dbReference type="InterPro" id="IPR036736">
    <property type="entry name" value="ACP-like_sf"/>
</dbReference>
<dbReference type="InterPro" id="IPR045851">
    <property type="entry name" value="AMP-bd_C_sf"/>
</dbReference>
<reference evidence="2 3" key="1">
    <citation type="submission" date="2022-11" db="EMBL/GenBank/DDBJ databases">
        <title>Viruses from the air-sea interface of a natural surface slick.</title>
        <authorList>
            <person name="Rahlff J."/>
            <person name="Holmfeldt K."/>
        </authorList>
    </citation>
    <scope>NUCLEOTIDE SEQUENCE [LARGE SCALE GENOMIC DNA]</scope>
    <source>
        <strain evidence="2 3">SMS4</strain>
    </source>
</reference>
<dbReference type="InterPro" id="IPR023213">
    <property type="entry name" value="CAT-like_dom_sf"/>
</dbReference>
<gene>
    <name evidence="2" type="ORF">ORJ04_23065</name>
</gene>
<dbReference type="SUPFAM" id="SSF47336">
    <property type="entry name" value="ACP-like"/>
    <property type="match status" value="1"/>
</dbReference>
<dbReference type="Gene3D" id="3.30.559.10">
    <property type="entry name" value="Chloramphenicol acetyltransferase-like domain"/>
    <property type="match status" value="1"/>
</dbReference>
<evidence type="ECO:0000313" key="3">
    <source>
        <dbReference type="Proteomes" id="UP001231109"/>
    </source>
</evidence>
<dbReference type="Gene3D" id="1.10.1200.10">
    <property type="entry name" value="ACP-like"/>
    <property type="match status" value="1"/>
</dbReference>
<evidence type="ECO:0000313" key="2">
    <source>
        <dbReference type="EMBL" id="MDP5138832.1"/>
    </source>
</evidence>
<dbReference type="EMBL" id="JAPJDZ010000331">
    <property type="protein sequence ID" value="MDP5138832.1"/>
    <property type="molecule type" value="Genomic_DNA"/>
</dbReference>
<dbReference type="SUPFAM" id="SSF56801">
    <property type="entry name" value="Acetyl-CoA synthetase-like"/>
    <property type="match status" value="1"/>
</dbReference>
<organism evidence="2 3">
    <name type="scientific">Rheinheimera baltica</name>
    <dbReference type="NCBI Taxonomy" id="67576"/>
    <lineage>
        <taxon>Bacteria</taxon>
        <taxon>Pseudomonadati</taxon>
        <taxon>Pseudomonadota</taxon>
        <taxon>Gammaproteobacteria</taxon>
        <taxon>Chromatiales</taxon>
        <taxon>Chromatiaceae</taxon>
        <taxon>Rheinheimera</taxon>
    </lineage>
</organism>
<dbReference type="PANTHER" id="PTHR45527">
    <property type="entry name" value="NONRIBOSOMAL PEPTIDE SYNTHETASE"/>
    <property type="match status" value="1"/>
</dbReference>
<dbReference type="Gene3D" id="2.30.38.10">
    <property type="entry name" value="Luciferase, Domain 3"/>
    <property type="match status" value="1"/>
</dbReference>
<feature type="non-terminal residue" evidence="2">
    <location>
        <position position="1"/>
    </location>
</feature>
<feature type="domain" description="Carrier" evidence="1">
    <location>
        <begin position="203"/>
        <end position="278"/>
    </location>
</feature>
<keyword evidence="3" id="KW-1185">Reference proteome</keyword>
<dbReference type="SUPFAM" id="SSF52777">
    <property type="entry name" value="CoA-dependent acyltransferases"/>
    <property type="match status" value="1"/>
</dbReference>
<feature type="non-terminal residue" evidence="2">
    <location>
        <position position="336"/>
    </location>
</feature>
<dbReference type="Proteomes" id="UP001231109">
    <property type="component" value="Unassembled WGS sequence"/>
</dbReference>
<comment type="caution">
    <text evidence="2">The sequence shown here is derived from an EMBL/GenBank/DDBJ whole genome shotgun (WGS) entry which is preliminary data.</text>
</comment>
<evidence type="ECO:0000259" key="1">
    <source>
        <dbReference type="PROSITE" id="PS50075"/>
    </source>
</evidence>
<accession>A0ABT9I600</accession>
<dbReference type="Pfam" id="PF13193">
    <property type="entry name" value="AMP-binding_C"/>
    <property type="match status" value="1"/>
</dbReference>
<dbReference type="RefSeq" id="WP_305977920.1">
    <property type="nucleotide sequence ID" value="NZ_JAPJDZ010000331.1"/>
</dbReference>
<dbReference type="Pfam" id="PF00550">
    <property type="entry name" value="PP-binding"/>
    <property type="match status" value="1"/>
</dbReference>
<dbReference type="Gene3D" id="3.30.300.30">
    <property type="match status" value="1"/>
</dbReference>
<proteinExistence type="predicted"/>
<protein>
    <submittedName>
        <fullName evidence="2">AMP-binding protein</fullName>
    </submittedName>
</protein>